<name>G5H9W9_9BACT</name>
<sequence length="475" mass="53099">MNNRILRTFLCGACLMGCAVVPFLAPAQTLRTSYFLESMPMRHRLNPALVSDRGYISIPAIGNINVATQSNVGLTAFLYPLPDGRLTTFMNPIVSAETFLGRIKNRNAVQVDADVSLLSSAFYAWSGFNTIDIAVRSSSDIDLPGSLFRFMKLGMDAPEGSSYQMRDLMLQTDNYVEIGLGHAHPVNDRLTLGGKLKVLLGAGSARTHIDRMNVVMNQNKWEVDAQGYFDLSAAGASFETKSDGEINKLDYRNPGVGGWGLAIDLGMSYELVEDHLTLSAGVNDLGFLSWFKNLRGTMQNEPFIFDGFSNIVVDDPNNPGSFKEQWNRLKDDLRDLFRFYDTPAPEHLTRMLHPTVNVGLEYAVLDRKISFGLLSTTRFYMPRVWTEGMLSANFRPCRWFNATVTGSATNYGLGWGWLLNFTPKGVTLFFGSDYMVTRVTPQWIPTGRATASFNLGMNIPIGRRHDLDFQPVYYR</sequence>
<dbReference type="STRING" id="742725.HMPREF9450_01434"/>
<dbReference type="RefSeq" id="WP_009134240.1">
    <property type="nucleotide sequence ID" value="NZ_CP102250.1"/>
</dbReference>
<organism evidence="3 4">
    <name type="scientific">Alistipes indistinctus YIT 12060</name>
    <dbReference type="NCBI Taxonomy" id="742725"/>
    <lineage>
        <taxon>Bacteria</taxon>
        <taxon>Pseudomonadati</taxon>
        <taxon>Bacteroidota</taxon>
        <taxon>Bacteroidia</taxon>
        <taxon>Bacteroidales</taxon>
        <taxon>Rikenellaceae</taxon>
        <taxon>Alistipes</taxon>
    </lineage>
</organism>
<evidence type="ECO:0000259" key="2">
    <source>
        <dbReference type="Pfam" id="PF18990"/>
    </source>
</evidence>
<dbReference type="InterPro" id="IPR043781">
    <property type="entry name" value="DUF5723"/>
</dbReference>
<dbReference type="AlphaFoldDB" id="G5H9W9"/>
<dbReference type="Pfam" id="PF18990">
    <property type="entry name" value="DUF5723"/>
    <property type="match status" value="1"/>
</dbReference>
<feature type="domain" description="DUF5723" evidence="2">
    <location>
        <begin position="47"/>
        <end position="433"/>
    </location>
</feature>
<protein>
    <recommendedName>
        <fullName evidence="2">DUF5723 domain-containing protein</fullName>
    </recommendedName>
</protein>
<evidence type="ECO:0000256" key="1">
    <source>
        <dbReference type="SAM" id="SignalP"/>
    </source>
</evidence>
<dbReference type="Proteomes" id="UP000006008">
    <property type="component" value="Unassembled WGS sequence"/>
</dbReference>
<feature type="signal peptide" evidence="1">
    <location>
        <begin position="1"/>
        <end position="27"/>
    </location>
</feature>
<dbReference type="OrthoDB" id="1489601at2"/>
<feature type="chain" id="PRO_5003477956" description="DUF5723 domain-containing protein" evidence="1">
    <location>
        <begin position="28"/>
        <end position="475"/>
    </location>
</feature>
<dbReference type="HOGENOM" id="CLU_032295_0_0_10"/>
<dbReference type="PATRIC" id="fig|742725.3.peg.1520"/>
<dbReference type="eggNOG" id="COG4771">
    <property type="taxonomic scope" value="Bacteria"/>
</dbReference>
<dbReference type="GeneID" id="92815529"/>
<gene>
    <name evidence="3" type="ORF">HMPREF9450_01434</name>
</gene>
<proteinExistence type="predicted"/>
<evidence type="ECO:0000313" key="4">
    <source>
        <dbReference type="Proteomes" id="UP000006008"/>
    </source>
</evidence>
<evidence type="ECO:0000313" key="3">
    <source>
        <dbReference type="EMBL" id="EHB91385.1"/>
    </source>
</evidence>
<keyword evidence="1" id="KW-0732">Signal</keyword>
<comment type="caution">
    <text evidence="3">The sequence shown here is derived from an EMBL/GenBank/DDBJ whole genome shotgun (WGS) entry which is preliminary data.</text>
</comment>
<dbReference type="EMBL" id="ADLD01000013">
    <property type="protein sequence ID" value="EHB91385.1"/>
    <property type="molecule type" value="Genomic_DNA"/>
</dbReference>
<accession>G5H9W9</accession>
<keyword evidence="4" id="KW-1185">Reference proteome</keyword>
<reference evidence="3 4" key="1">
    <citation type="submission" date="2011-08" db="EMBL/GenBank/DDBJ databases">
        <title>The Genome Sequence of Alistipes indistinctus YIT 12060.</title>
        <authorList>
            <consortium name="The Broad Institute Genome Sequencing Platform"/>
            <person name="Earl A."/>
            <person name="Ward D."/>
            <person name="Feldgarden M."/>
            <person name="Gevers D."/>
            <person name="Morotomi M."/>
            <person name="Young S.K."/>
            <person name="Zeng Q."/>
            <person name="Gargeya S."/>
            <person name="Fitzgerald M."/>
            <person name="Haas B."/>
            <person name="Abouelleil A."/>
            <person name="Alvarado L."/>
            <person name="Arachchi H.M."/>
            <person name="Berlin A."/>
            <person name="Brown A."/>
            <person name="Chapman S.B."/>
            <person name="Chen Z."/>
            <person name="Dunbar C."/>
            <person name="Freedman E."/>
            <person name="Gearin G."/>
            <person name="Gellesch M."/>
            <person name="Goldberg J."/>
            <person name="Griggs A."/>
            <person name="Gujja S."/>
            <person name="Heiman D."/>
            <person name="Howarth C."/>
            <person name="Larson L."/>
            <person name="Lui A."/>
            <person name="MacDonald P.J.P."/>
            <person name="Montmayeur A."/>
            <person name="Murphy C."/>
            <person name="Neiman D."/>
            <person name="Pearson M."/>
            <person name="Priest M."/>
            <person name="Roberts A."/>
            <person name="Saif S."/>
            <person name="Shea T."/>
            <person name="Shenoy N."/>
            <person name="Sisk P."/>
            <person name="Stolte C."/>
            <person name="Sykes S."/>
            <person name="Wortman J."/>
            <person name="Nusbaum C."/>
            <person name="Birren B."/>
        </authorList>
    </citation>
    <scope>NUCLEOTIDE SEQUENCE [LARGE SCALE GENOMIC DNA]</scope>
    <source>
        <strain evidence="3 4">YIT 12060</strain>
    </source>
</reference>